<dbReference type="CDD" id="cd08500">
    <property type="entry name" value="PBP2_NikA_DppA_OppA_like_4"/>
    <property type="match status" value="1"/>
</dbReference>
<evidence type="ECO:0000313" key="5">
    <source>
        <dbReference type="EMBL" id="KKD38839.1"/>
    </source>
</evidence>
<dbReference type="GO" id="GO:0015833">
    <property type="term" value="P:peptide transport"/>
    <property type="evidence" value="ECO:0007669"/>
    <property type="project" value="TreeGrafter"/>
</dbReference>
<dbReference type="GO" id="GO:1904680">
    <property type="term" value="F:peptide transmembrane transporter activity"/>
    <property type="evidence" value="ECO:0007669"/>
    <property type="project" value="TreeGrafter"/>
</dbReference>
<dbReference type="InterPro" id="IPR039424">
    <property type="entry name" value="SBP_5"/>
</dbReference>
<evidence type="ECO:0000256" key="2">
    <source>
        <dbReference type="ARBA" id="ARBA00022448"/>
    </source>
</evidence>
<evidence type="ECO:0000256" key="3">
    <source>
        <dbReference type="ARBA" id="ARBA00022729"/>
    </source>
</evidence>
<dbReference type="GO" id="GO:0043190">
    <property type="term" value="C:ATP-binding cassette (ABC) transporter complex"/>
    <property type="evidence" value="ECO:0007669"/>
    <property type="project" value="InterPro"/>
</dbReference>
<dbReference type="PATRIC" id="fig|1637645.4.peg.2530"/>
<name>A0A0F5YIT0_9CYAN</name>
<dbReference type="AlphaFoldDB" id="A0A0F5YIT0"/>
<dbReference type="PANTHER" id="PTHR30290:SF9">
    <property type="entry name" value="OLIGOPEPTIDE-BINDING PROTEIN APPA"/>
    <property type="match status" value="1"/>
</dbReference>
<dbReference type="Pfam" id="PF00496">
    <property type="entry name" value="SBP_bac_5"/>
    <property type="match status" value="1"/>
</dbReference>
<accession>A0A0F5YIT0</accession>
<dbReference type="Gene3D" id="3.40.190.10">
    <property type="entry name" value="Periplasmic binding protein-like II"/>
    <property type="match status" value="1"/>
</dbReference>
<dbReference type="Proteomes" id="UP000033607">
    <property type="component" value="Unassembled WGS sequence"/>
</dbReference>
<gene>
    <name evidence="5" type="ORF">WN50_06895</name>
</gene>
<feature type="domain" description="Solute-binding protein family 5" evidence="4">
    <location>
        <begin position="68"/>
        <end position="477"/>
    </location>
</feature>
<dbReference type="InterPro" id="IPR030678">
    <property type="entry name" value="Peptide/Ni-bd"/>
</dbReference>
<dbReference type="EMBL" id="LATL02000123">
    <property type="protein sequence ID" value="KKD38839.1"/>
    <property type="molecule type" value="Genomic_DNA"/>
</dbReference>
<dbReference type="PIRSF" id="PIRSF002741">
    <property type="entry name" value="MppA"/>
    <property type="match status" value="1"/>
</dbReference>
<dbReference type="PANTHER" id="PTHR30290">
    <property type="entry name" value="PERIPLASMIC BINDING COMPONENT OF ABC TRANSPORTER"/>
    <property type="match status" value="1"/>
</dbReference>
<keyword evidence="3" id="KW-0732">Signal</keyword>
<keyword evidence="2" id="KW-0813">Transport</keyword>
<protein>
    <submittedName>
        <fullName evidence="5">Peptide ABC transporter substrate-binding protein</fullName>
    </submittedName>
</protein>
<evidence type="ECO:0000256" key="1">
    <source>
        <dbReference type="ARBA" id="ARBA00005695"/>
    </source>
</evidence>
<reference evidence="5 6" key="1">
    <citation type="submission" date="2015-06" db="EMBL/GenBank/DDBJ databases">
        <title>Draft genome assembly of filamentous brackish cyanobacterium Limnoraphis robusta strain CS-951.</title>
        <authorList>
            <person name="Willis A."/>
            <person name="Parks M."/>
            <person name="Burford M.A."/>
        </authorList>
    </citation>
    <scope>NUCLEOTIDE SEQUENCE [LARGE SCALE GENOMIC DNA]</scope>
    <source>
        <strain evidence="5 6">CS-951</strain>
    </source>
</reference>
<comment type="similarity">
    <text evidence="1">Belongs to the bacterial solute-binding protein 5 family.</text>
</comment>
<dbReference type="GO" id="GO:0042597">
    <property type="term" value="C:periplasmic space"/>
    <property type="evidence" value="ECO:0007669"/>
    <property type="project" value="UniProtKB-ARBA"/>
</dbReference>
<dbReference type="SUPFAM" id="SSF53850">
    <property type="entry name" value="Periplasmic binding protein-like II"/>
    <property type="match status" value="1"/>
</dbReference>
<comment type="caution">
    <text evidence="5">The sequence shown here is derived from an EMBL/GenBank/DDBJ whole genome shotgun (WGS) entry which is preliminary data.</text>
</comment>
<evidence type="ECO:0000313" key="6">
    <source>
        <dbReference type="Proteomes" id="UP000033607"/>
    </source>
</evidence>
<sequence length="580" mass="66214">MPGVIAIVVVFQGCVPNWFITETDKIPHLVTSELNSPATFNPVMSLDPHAMLGLIYEGLITENGETGELEPGIAESWRISDDQQQIIFNLRSDVRWSDGEPLTADDVVFSFNKIYFNENIPNGEQDVFRIGQAGKFPQVRKISPNQVKFISPEPFAPLLRYAGKVKLLPKQALEDTVNTTDEKGLPEFLLAWGTDTPPEQLITNGPYRLLRFQPEERIILERNPYYWRKDDQGNPQPYIERIVISIVGSTDNALIQFRSGGLDMINLPSSFFSLMKREEEKGNFTIYNGGPAPATHLLTFNLNQATREGKPLVDPIKSRWFNTLEFRQAIAHAIDRSTMINNIFQGLGTPHDSPIYKQSPYYLSPEEGLPTYNYDLDRARQLLKQGGFRYNSQGQLEDADGNPVRFTLLTSSDNQIRVKIGVQIKRDLANIGITVDLQQLEFNTFITKVLKTLDWDAQIMHFVGGGVEPDNGRRIWFIDGSLHTFNQNVFYGDPLKGRVIPDWEQKISDLYIQGSQELNEQKRREIYAQAQILAQEYLPFIYLVNPLSFSAIRNDVKNVRFSGLSWRLWNVYELKLERSS</sequence>
<dbReference type="Gene3D" id="3.10.105.10">
    <property type="entry name" value="Dipeptide-binding Protein, Domain 3"/>
    <property type="match status" value="1"/>
</dbReference>
<evidence type="ECO:0000259" key="4">
    <source>
        <dbReference type="Pfam" id="PF00496"/>
    </source>
</evidence>
<proteinExistence type="inferred from homology"/>
<organism evidence="5 6">
    <name type="scientific">Limnoraphis robusta CS-951</name>
    <dbReference type="NCBI Taxonomy" id="1637645"/>
    <lineage>
        <taxon>Bacteria</taxon>
        <taxon>Bacillati</taxon>
        <taxon>Cyanobacteriota</taxon>
        <taxon>Cyanophyceae</taxon>
        <taxon>Oscillatoriophycideae</taxon>
        <taxon>Oscillatoriales</taxon>
        <taxon>Sirenicapillariaceae</taxon>
        <taxon>Limnoraphis</taxon>
    </lineage>
</organism>
<dbReference type="InterPro" id="IPR000914">
    <property type="entry name" value="SBP_5_dom"/>
</dbReference>